<dbReference type="Gene3D" id="3.40.47.10">
    <property type="match status" value="1"/>
</dbReference>
<comment type="similarity">
    <text evidence="1 4">Belongs to the thiolase-like superfamily. Chalcone/stilbene synthases family.</text>
</comment>
<evidence type="ECO:0000259" key="8">
    <source>
        <dbReference type="Pfam" id="PF08541"/>
    </source>
</evidence>
<dbReference type="InterPro" id="IPR013601">
    <property type="entry name" value="FAE1_typ3_polyketide_synth"/>
</dbReference>
<dbReference type="AlphaFoldDB" id="A0A200R9G5"/>
<gene>
    <name evidence="9" type="ORF">BVC80_521g143</name>
</gene>
<keyword evidence="3 4" id="KW-0012">Acyltransferase</keyword>
<dbReference type="UniPathway" id="UPA00094"/>
<feature type="domain" description="Beta-ketoacyl-[acyl-carrier-protein] synthase III C-terminal" evidence="8">
    <location>
        <begin position="418"/>
        <end position="497"/>
    </location>
</feature>
<dbReference type="GO" id="GO:0006633">
    <property type="term" value="P:fatty acid biosynthetic process"/>
    <property type="evidence" value="ECO:0007669"/>
    <property type="project" value="UniProtKB-UniPathway"/>
</dbReference>
<feature type="transmembrane region" description="Helical" evidence="6">
    <location>
        <begin position="97"/>
        <end position="116"/>
    </location>
</feature>
<dbReference type="GO" id="GO:0016020">
    <property type="term" value="C:membrane"/>
    <property type="evidence" value="ECO:0007669"/>
    <property type="project" value="InterPro"/>
</dbReference>
<comment type="pathway">
    <text evidence="4">Lipid metabolism; fatty acid biosynthesis.</text>
</comment>
<sequence>MMASSSKQELLSTEIVKRGVEDSGPYAGSISFSVKVRRGIPDFLSSVNLKYVKLGYTYFITHGLYFITVPVLVFIFMAEIVGNLTWEEEYWSRYDVLAINSVFVIGFLAIIIYAYLDLIPRSTYLIDFACYRPPSELKITKAEFIELAKKSGNFDDAGIEFQSRVLKHSGIGDESYMPRSVFLPGKNNNTLKEGREEAAMVMFGALDELLANTRVRAKDIKILVVNCSTLNTTPSLAAMVINHYKLRRDIHSFNLGGMGCAAGVVAVDLAKDLLDAHPGSYALVVSTEVVSFTWYNGKDLEMLLPNCFFRMGAAALLLSNRRRDRWRAKYELKQLVRTHKGMDDQSFNCICGKDDSEKKQGLMVNKDLFEVGGEALKANITTLGPLVLPFSEQVRFFVTLLRNKTKPYIPDFKLAFEHVCVLATSKKVLDELQKNLELTEEYMEASRKTLERFGNTSSSSVWYELAYLEANSRIKRGHRICQIAFGSGFKCNSVVWKALKSTVGGKPRKNPWMEEEEEDSA</sequence>
<evidence type="ECO:0000256" key="3">
    <source>
        <dbReference type="ARBA" id="ARBA00023315"/>
    </source>
</evidence>
<keyword evidence="6" id="KW-1133">Transmembrane helix</keyword>
<dbReference type="Pfam" id="PF08541">
    <property type="entry name" value="ACP_syn_III_C"/>
    <property type="match status" value="1"/>
</dbReference>
<dbReference type="STRING" id="56857.A0A200R9G5"/>
<evidence type="ECO:0000256" key="5">
    <source>
        <dbReference type="SAM" id="Coils"/>
    </source>
</evidence>
<evidence type="ECO:0000256" key="2">
    <source>
        <dbReference type="ARBA" id="ARBA00022679"/>
    </source>
</evidence>
<comment type="caution">
    <text evidence="9">The sequence shown here is derived from an EMBL/GenBank/DDBJ whole genome shotgun (WGS) entry which is preliminary data.</text>
</comment>
<feature type="domain" description="FAE" evidence="7">
    <location>
        <begin position="120"/>
        <end position="404"/>
    </location>
</feature>
<keyword evidence="10" id="KW-1185">Reference proteome</keyword>
<keyword evidence="2 4" id="KW-0808">Transferase</keyword>
<evidence type="ECO:0000259" key="7">
    <source>
        <dbReference type="Pfam" id="PF08392"/>
    </source>
</evidence>
<dbReference type="EC" id="2.3.1.-" evidence="4"/>
<dbReference type="CDD" id="cd00831">
    <property type="entry name" value="CHS_like"/>
    <property type="match status" value="1"/>
</dbReference>
<evidence type="ECO:0000256" key="6">
    <source>
        <dbReference type="SAM" id="Phobius"/>
    </source>
</evidence>
<dbReference type="PANTHER" id="PTHR31561">
    <property type="entry name" value="3-KETOACYL-COA SYNTHASE"/>
    <property type="match status" value="1"/>
</dbReference>
<keyword evidence="5" id="KW-0175">Coiled coil</keyword>
<dbReference type="GO" id="GO:0016747">
    <property type="term" value="F:acyltransferase activity, transferring groups other than amino-acyl groups"/>
    <property type="evidence" value="ECO:0007669"/>
    <property type="project" value="InterPro"/>
</dbReference>
<keyword evidence="6" id="KW-0812">Transmembrane</keyword>
<evidence type="ECO:0000313" key="10">
    <source>
        <dbReference type="Proteomes" id="UP000195402"/>
    </source>
</evidence>
<organism evidence="9 10">
    <name type="scientific">Macleaya cordata</name>
    <name type="common">Five-seeded plume-poppy</name>
    <name type="synonym">Bocconia cordata</name>
    <dbReference type="NCBI Taxonomy" id="56857"/>
    <lineage>
        <taxon>Eukaryota</taxon>
        <taxon>Viridiplantae</taxon>
        <taxon>Streptophyta</taxon>
        <taxon>Embryophyta</taxon>
        <taxon>Tracheophyta</taxon>
        <taxon>Spermatophyta</taxon>
        <taxon>Magnoliopsida</taxon>
        <taxon>Ranunculales</taxon>
        <taxon>Papaveraceae</taxon>
        <taxon>Papaveroideae</taxon>
        <taxon>Macleaya</taxon>
    </lineage>
</organism>
<dbReference type="InParanoid" id="A0A200R9G5"/>
<evidence type="ECO:0000313" key="9">
    <source>
        <dbReference type="EMBL" id="OVA19330.1"/>
    </source>
</evidence>
<dbReference type="InterPro" id="IPR016039">
    <property type="entry name" value="Thiolase-like"/>
</dbReference>
<dbReference type="InterPro" id="IPR013747">
    <property type="entry name" value="ACP_syn_III_C"/>
</dbReference>
<dbReference type="SUPFAM" id="SSF53901">
    <property type="entry name" value="Thiolase-like"/>
    <property type="match status" value="2"/>
</dbReference>
<dbReference type="OMA" id="THKGMDN"/>
<dbReference type="Pfam" id="PF08392">
    <property type="entry name" value="FAE1_CUT1_RppA"/>
    <property type="match status" value="1"/>
</dbReference>
<proteinExistence type="inferred from homology"/>
<protein>
    <recommendedName>
        <fullName evidence="4">3-ketoacyl-CoA synthase</fullName>
        <ecNumber evidence="4">2.3.1.-</ecNumber>
    </recommendedName>
</protein>
<feature type="transmembrane region" description="Helical" evidence="6">
    <location>
        <begin position="56"/>
        <end position="77"/>
    </location>
</feature>
<dbReference type="OrthoDB" id="329835at2759"/>
<dbReference type="Proteomes" id="UP000195402">
    <property type="component" value="Unassembled WGS sequence"/>
</dbReference>
<dbReference type="InterPro" id="IPR012392">
    <property type="entry name" value="3-ktacl-CoA_syn"/>
</dbReference>
<dbReference type="PIRSF" id="PIRSF036417">
    <property type="entry name" value="3-ktacl-CoA_syn"/>
    <property type="match status" value="1"/>
</dbReference>
<keyword evidence="6" id="KW-0472">Membrane</keyword>
<accession>A0A200R9G5</accession>
<feature type="coiled-coil region" evidence="5">
    <location>
        <begin position="422"/>
        <end position="449"/>
    </location>
</feature>
<evidence type="ECO:0000256" key="4">
    <source>
        <dbReference type="PIRNR" id="PIRNR036417"/>
    </source>
</evidence>
<evidence type="ECO:0000256" key="1">
    <source>
        <dbReference type="ARBA" id="ARBA00005531"/>
    </source>
</evidence>
<reference evidence="9 10" key="1">
    <citation type="journal article" date="2017" name="Mol. Plant">
        <title>The Genome of Medicinal Plant Macleaya cordata Provides New Insights into Benzylisoquinoline Alkaloids Metabolism.</title>
        <authorList>
            <person name="Liu X."/>
            <person name="Liu Y."/>
            <person name="Huang P."/>
            <person name="Ma Y."/>
            <person name="Qing Z."/>
            <person name="Tang Q."/>
            <person name="Cao H."/>
            <person name="Cheng P."/>
            <person name="Zheng Y."/>
            <person name="Yuan Z."/>
            <person name="Zhou Y."/>
            <person name="Liu J."/>
            <person name="Tang Z."/>
            <person name="Zhuo Y."/>
            <person name="Zhang Y."/>
            <person name="Yu L."/>
            <person name="Huang J."/>
            <person name="Yang P."/>
            <person name="Peng Q."/>
            <person name="Zhang J."/>
            <person name="Jiang W."/>
            <person name="Zhang Z."/>
            <person name="Lin K."/>
            <person name="Ro D.K."/>
            <person name="Chen X."/>
            <person name="Xiong X."/>
            <person name="Shang Y."/>
            <person name="Huang S."/>
            <person name="Zeng J."/>
        </authorList>
    </citation>
    <scope>NUCLEOTIDE SEQUENCE [LARGE SCALE GENOMIC DNA]</scope>
    <source>
        <strain evidence="10">cv. BLH2017</strain>
        <tissue evidence="9">Root</tissue>
    </source>
</reference>
<name>A0A200R9G5_MACCD</name>
<dbReference type="EMBL" id="MVGT01000213">
    <property type="protein sequence ID" value="OVA19330.1"/>
    <property type="molecule type" value="Genomic_DNA"/>
</dbReference>